<dbReference type="EMBL" id="GBRH01243620">
    <property type="protein sequence ID" value="JAD54275.1"/>
    <property type="molecule type" value="Transcribed_RNA"/>
</dbReference>
<protein>
    <submittedName>
        <fullName evidence="1">Uncharacterized protein</fullName>
    </submittedName>
</protein>
<reference evidence="1" key="1">
    <citation type="submission" date="2014-09" db="EMBL/GenBank/DDBJ databases">
        <authorList>
            <person name="Magalhaes I.L.F."/>
            <person name="Oliveira U."/>
            <person name="Santos F.R."/>
            <person name="Vidigal T.H.D.A."/>
            <person name="Brescovit A.D."/>
            <person name="Santos A.J."/>
        </authorList>
    </citation>
    <scope>NUCLEOTIDE SEQUENCE</scope>
    <source>
        <tissue evidence="1">Shoot tissue taken approximately 20 cm above the soil surface</tissue>
    </source>
</reference>
<organism evidence="1">
    <name type="scientific">Arundo donax</name>
    <name type="common">Giant reed</name>
    <name type="synonym">Donax arundinaceus</name>
    <dbReference type="NCBI Taxonomy" id="35708"/>
    <lineage>
        <taxon>Eukaryota</taxon>
        <taxon>Viridiplantae</taxon>
        <taxon>Streptophyta</taxon>
        <taxon>Embryophyta</taxon>
        <taxon>Tracheophyta</taxon>
        <taxon>Spermatophyta</taxon>
        <taxon>Magnoliopsida</taxon>
        <taxon>Liliopsida</taxon>
        <taxon>Poales</taxon>
        <taxon>Poaceae</taxon>
        <taxon>PACMAD clade</taxon>
        <taxon>Arundinoideae</taxon>
        <taxon>Arundineae</taxon>
        <taxon>Arundo</taxon>
    </lineage>
</organism>
<proteinExistence type="predicted"/>
<evidence type="ECO:0000313" key="1">
    <source>
        <dbReference type="EMBL" id="JAD54275.1"/>
    </source>
</evidence>
<reference evidence="1" key="2">
    <citation type="journal article" date="2015" name="Data Brief">
        <title>Shoot transcriptome of the giant reed, Arundo donax.</title>
        <authorList>
            <person name="Barrero R.A."/>
            <person name="Guerrero F.D."/>
            <person name="Moolhuijzen P."/>
            <person name="Goolsby J.A."/>
            <person name="Tidwell J."/>
            <person name="Bellgard S.E."/>
            <person name="Bellgard M.I."/>
        </authorList>
    </citation>
    <scope>NUCLEOTIDE SEQUENCE</scope>
    <source>
        <tissue evidence="1">Shoot tissue taken approximately 20 cm above the soil surface</tissue>
    </source>
</reference>
<accession>A0A0A9AZD0</accession>
<sequence>MKASGYFLFAFHD</sequence>
<name>A0A0A9AZD0_ARUDO</name>